<evidence type="ECO:0000259" key="2">
    <source>
        <dbReference type="SMART" id="SM00651"/>
    </source>
</evidence>
<reference evidence="3" key="2">
    <citation type="submission" date="2023-03" db="EMBL/GenBank/DDBJ databases">
        <authorList>
            <person name="Inwood S.N."/>
            <person name="Skelly J.G."/>
            <person name="Guhlin J."/>
            <person name="Harrop T.W.R."/>
            <person name="Goldson S.G."/>
            <person name="Dearden P.K."/>
        </authorList>
    </citation>
    <scope>NUCLEOTIDE SEQUENCE</scope>
    <source>
        <strain evidence="3">Irish</strain>
        <tissue evidence="3">Whole body</tissue>
    </source>
</reference>
<dbReference type="Gene3D" id="2.30.30.100">
    <property type="match status" value="1"/>
</dbReference>
<comment type="caution">
    <text evidence="3">The sequence shown here is derived from an EMBL/GenBank/DDBJ whole genome shotgun (WGS) entry which is preliminary data.</text>
</comment>
<evidence type="ECO:0000256" key="1">
    <source>
        <dbReference type="SAM" id="SignalP"/>
    </source>
</evidence>
<gene>
    <name evidence="3" type="ORF">PV328_005919</name>
</gene>
<dbReference type="InterPro" id="IPR039267">
    <property type="entry name" value="Lsm11"/>
</dbReference>
<dbReference type="Proteomes" id="UP001168990">
    <property type="component" value="Unassembled WGS sequence"/>
</dbReference>
<dbReference type="InterPro" id="IPR010920">
    <property type="entry name" value="LSM_dom_sf"/>
</dbReference>
<dbReference type="GO" id="GO:0006398">
    <property type="term" value="P:mRNA 3'-end processing by stem-loop binding and cleavage"/>
    <property type="evidence" value="ECO:0007669"/>
    <property type="project" value="TreeGrafter"/>
</dbReference>
<dbReference type="PANTHER" id="PTHR21415">
    <property type="entry name" value="U7 SNRNA-ASSOCIATED SM-LIKE PROTEIN LSM11"/>
    <property type="match status" value="1"/>
</dbReference>
<keyword evidence="4" id="KW-1185">Reference proteome</keyword>
<feature type="domain" description="Sm" evidence="2">
    <location>
        <begin position="131"/>
        <end position="239"/>
    </location>
</feature>
<evidence type="ECO:0000313" key="4">
    <source>
        <dbReference type="Proteomes" id="UP001168990"/>
    </source>
</evidence>
<dbReference type="InterPro" id="IPR001163">
    <property type="entry name" value="Sm_dom_euk/arc"/>
</dbReference>
<dbReference type="CDD" id="cd01739">
    <property type="entry name" value="LSm11_M"/>
    <property type="match status" value="1"/>
</dbReference>
<keyword evidence="1" id="KW-0732">Signal</keyword>
<protein>
    <recommendedName>
        <fullName evidence="2">Sm domain-containing protein</fullName>
    </recommendedName>
</protein>
<sequence>MLSFLWVGTCLCMDTIEFNLVMADTENSSSDESLDVTSEKFNPIKALYSSSSIIPVPSAQTYDNITKYEAAIKGVIIKHHNKSKDVSNKEKSVKQHILLHQDSNAEEKNQRDLKNYRNVLSRMGNSLGPLQVLYNCMETKLRIKVFTRSARGIRGFIEAYVAAFDKHWNLALEDCTETWTRKIKRKAPALGAPIKLDDIIEEEDVPKVIVKETNGKTETLMRHVSQMLLRGEQIAIIVVIH</sequence>
<dbReference type="GO" id="GO:0005683">
    <property type="term" value="C:U7 snRNP"/>
    <property type="evidence" value="ECO:0007669"/>
    <property type="project" value="TreeGrafter"/>
</dbReference>
<feature type="signal peptide" evidence="1">
    <location>
        <begin position="1"/>
        <end position="23"/>
    </location>
</feature>
<dbReference type="GO" id="GO:0071209">
    <property type="term" value="F:U7 snRNA binding"/>
    <property type="evidence" value="ECO:0007669"/>
    <property type="project" value="InterPro"/>
</dbReference>
<dbReference type="AlphaFoldDB" id="A0AA39FNG9"/>
<accession>A0AA39FNG9</accession>
<dbReference type="PANTHER" id="PTHR21415:SF1">
    <property type="entry name" value="U7 SNRNA-ASSOCIATED SM-LIKE PROTEIN LSM11"/>
    <property type="match status" value="1"/>
</dbReference>
<dbReference type="InterPro" id="IPR034109">
    <property type="entry name" value="Lsm11_M"/>
</dbReference>
<name>A0AA39FNG9_9HYME</name>
<reference evidence="3" key="1">
    <citation type="journal article" date="2023" name="bioRxiv">
        <title>Scaffold-level genome assemblies of two parasitoid biocontrol wasps reveal the parthenogenesis mechanism and an associated novel virus.</title>
        <authorList>
            <person name="Inwood S."/>
            <person name="Skelly J."/>
            <person name="Guhlin J."/>
            <person name="Harrop T."/>
            <person name="Goldson S."/>
            <person name="Dearden P."/>
        </authorList>
    </citation>
    <scope>NUCLEOTIDE SEQUENCE</scope>
    <source>
        <strain evidence="3">Irish</strain>
        <tissue evidence="3">Whole body</tissue>
    </source>
</reference>
<evidence type="ECO:0000313" key="3">
    <source>
        <dbReference type="EMBL" id="KAK0172621.1"/>
    </source>
</evidence>
<proteinExistence type="predicted"/>
<feature type="chain" id="PRO_5041451229" description="Sm domain-containing protein" evidence="1">
    <location>
        <begin position="24"/>
        <end position="241"/>
    </location>
</feature>
<dbReference type="EMBL" id="JAQQBS010000002">
    <property type="protein sequence ID" value="KAK0172621.1"/>
    <property type="molecule type" value="Genomic_DNA"/>
</dbReference>
<dbReference type="Pfam" id="PF01423">
    <property type="entry name" value="LSM"/>
    <property type="match status" value="1"/>
</dbReference>
<organism evidence="3 4">
    <name type="scientific">Microctonus aethiopoides</name>
    <dbReference type="NCBI Taxonomy" id="144406"/>
    <lineage>
        <taxon>Eukaryota</taxon>
        <taxon>Metazoa</taxon>
        <taxon>Ecdysozoa</taxon>
        <taxon>Arthropoda</taxon>
        <taxon>Hexapoda</taxon>
        <taxon>Insecta</taxon>
        <taxon>Pterygota</taxon>
        <taxon>Neoptera</taxon>
        <taxon>Endopterygota</taxon>
        <taxon>Hymenoptera</taxon>
        <taxon>Apocrita</taxon>
        <taxon>Ichneumonoidea</taxon>
        <taxon>Braconidae</taxon>
        <taxon>Euphorinae</taxon>
        <taxon>Microctonus</taxon>
    </lineage>
</organism>
<dbReference type="SMART" id="SM00651">
    <property type="entry name" value="Sm"/>
    <property type="match status" value="1"/>
</dbReference>
<dbReference type="SUPFAM" id="SSF50182">
    <property type="entry name" value="Sm-like ribonucleoproteins"/>
    <property type="match status" value="1"/>
</dbReference>